<dbReference type="AlphaFoldDB" id="A0AB39CFZ9"/>
<accession>A0AB39CFZ9</accession>
<gene>
    <name evidence="2" type="ORF">ABRY99_08055</name>
</gene>
<feature type="chain" id="PRO_5044302213" description="Lipoprotein" evidence="1">
    <location>
        <begin position="29"/>
        <end position="195"/>
    </location>
</feature>
<protein>
    <recommendedName>
        <fullName evidence="3">Lipoprotein</fullName>
    </recommendedName>
</protein>
<evidence type="ECO:0008006" key="3">
    <source>
        <dbReference type="Google" id="ProtNLM"/>
    </source>
</evidence>
<keyword evidence="1" id="KW-0732">Signal</keyword>
<dbReference type="RefSeq" id="WP_368642953.1">
    <property type="nucleotide sequence ID" value="NZ_CP158252.1"/>
</dbReference>
<reference evidence="2" key="1">
    <citation type="submission" date="2024-05" db="EMBL/GenBank/DDBJ databases">
        <authorList>
            <person name="Luo Y.-C."/>
            <person name="Nicholds J."/>
            <person name="Mortimer T."/>
            <person name="Maboni G."/>
        </authorList>
    </citation>
    <scope>NUCLEOTIDE SEQUENCE</scope>
    <source>
        <strain evidence="2">153920</strain>
    </source>
</reference>
<evidence type="ECO:0000256" key="1">
    <source>
        <dbReference type="SAM" id="SignalP"/>
    </source>
</evidence>
<sequence>MRKPNFQINSWMKALTGAALMVLAGCQAVPGAKNAGNETAAAVPERPQMQTTHPRHVITENRQALDLRLFLADTQPRPGWTPVSLKPSGMLYVRPDEVIGRDDLIGIQAATDQKGEGILVLILGDEGLRKLRAATAANPGLRLALVVGHTMLAAPGYAAPISQQQLAFGVGSARNAELAARSVAGVDAAPPAGGF</sequence>
<feature type="signal peptide" evidence="1">
    <location>
        <begin position="1"/>
        <end position="28"/>
    </location>
</feature>
<name>A0AB39CFZ9_9BURK</name>
<dbReference type="EMBL" id="CP158252">
    <property type="protein sequence ID" value="XDJ40910.1"/>
    <property type="molecule type" value="Genomic_DNA"/>
</dbReference>
<evidence type="ECO:0000313" key="2">
    <source>
        <dbReference type="EMBL" id="XDJ40910.1"/>
    </source>
</evidence>
<proteinExistence type="predicted"/>
<dbReference type="Gene3D" id="3.30.1360.200">
    <property type="match status" value="1"/>
</dbReference>
<dbReference type="PROSITE" id="PS51257">
    <property type="entry name" value="PROKAR_LIPOPROTEIN"/>
    <property type="match status" value="1"/>
</dbReference>
<organism evidence="2">
    <name type="scientific">Castellaniella ginsengisoli</name>
    <dbReference type="NCBI Taxonomy" id="546114"/>
    <lineage>
        <taxon>Bacteria</taxon>
        <taxon>Pseudomonadati</taxon>
        <taxon>Pseudomonadota</taxon>
        <taxon>Betaproteobacteria</taxon>
        <taxon>Burkholderiales</taxon>
        <taxon>Alcaligenaceae</taxon>
        <taxon>Castellaniella</taxon>
    </lineage>
</organism>